<keyword evidence="2" id="KW-0378">Hydrolase</keyword>
<comment type="caution">
    <text evidence="2">The sequence shown here is derived from an EMBL/GenBank/DDBJ whole genome shotgun (WGS) entry which is preliminary data.</text>
</comment>
<feature type="non-terminal residue" evidence="2">
    <location>
        <position position="1"/>
    </location>
</feature>
<accession>A0ABS7C440</accession>
<protein>
    <submittedName>
        <fullName evidence="2">Phosphoenolpyruvate hydrolase family protein</fullName>
    </submittedName>
</protein>
<proteinExistence type="predicted"/>
<gene>
    <name evidence="2" type="ORF">K0U00_16715</name>
</gene>
<feature type="domain" description="TIM-barrel" evidence="1">
    <location>
        <begin position="1"/>
        <end position="40"/>
    </location>
</feature>
<sequence length="50" mass="5592">EDVDYVLARTHGIAGFFGASSVERLPTEIAITEQVRKFKKQGVRETAQEL</sequence>
<keyword evidence="3" id="KW-1185">Reference proteome</keyword>
<dbReference type="EMBL" id="JAHZIK010000407">
    <property type="protein sequence ID" value="MBW7455670.1"/>
    <property type="molecule type" value="Genomic_DNA"/>
</dbReference>
<dbReference type="Proteomes" id="UP001519887">
    <property type="component" value="Unassembled WGS sequence"/>
</dbReference>
<evidence type="ECO:0000259" key="1">
    <source>
        <dbReference type="Pfam" id="PF09370"/>
    </source>
</evidence>
<evidence type="ECO:0000313" key="3">
    <source>
        <dbReference type="Proteomes" id="UP001519887"/>
    </source>
</evidence>
<evidence type="ECO:0000313" key="2">
    <source>
        <dbReference type="EMBL" id="MBW7455670.1"/>
    </source>
</evidence>
<organism evidence="2 3">
    <name type="scientific">Paenibacillus sepulcri</name>
    <dbReference type="NCBI Taxonomy" id="359917"/>
    <lineage>
        <taxon>Bacteria</taxon>
        <taxon>Bacillati</taxon>
        <taxon>Bacillota</taxon>
        <taxon>Bacilli</taxon>
        <taxon>Bacillales</taxon>
        <taxon>Paenibacillaceae</taxon>
        <taxon>Paenibacillus</taxon>
    </lineage>
</organism>
<name>A0ABS7C440_9BACL</name>
<dbReference type="Pfam" id="PF09370">
    <property type="entry name" value="PEP_hydrolase"/>
    <property type="match status" value="1"/>
</dbReference>
<reference evidence="2 3" key="1">
    <citation type="submission" date="2021-07" db="EMBL/GenBank/DDBJ databases">
        <title>Paenibacillus radiodurans sp. nov., isolated from the southeastern edge of Tengger Desert.</title>
        <authorList>
            <person name="Zhang G."/>
        </authorList>
    </citation>
    <scope>NUCLEOTIDE SEQUENCE [LARGE SCALE GENOMIC DNA]</scope>
    <source>
        <strain evidence="2 3">CCM 7311</strain>
    </source>
</reference>
<dbReference type="GO" id="GO:0016787">
    <property type="term" value="F:hydrolase activity"/>
    <property type="evidence" value="ECO:0007669"/>
    <property type="project" value="UniProtKB-KW"/>
</dbReference>
<dbReference type="InterPro" id="IPR009215">
    <property type="entry name" value="TIM-br_IGPS-like"/>
</dbReference>
<dbReference type="Gene3D" id="1.20.5.460">
    <property type="entry name" value="Single helix bin"/>
    <property type="match status" value="1"/>
</dbReference>